<accession>A0A8J4BB19</accession>
<organism evidence="1 2">
    <name type="scientific">Volvox africanus</name>
    <dbReference type="NCBI Taxonomy" id="51714"/>
    <lineage>
        <taxon>Eukaryota</taxon>
        <taxon>Viridiplantae</taxon>
        <taxon>Chlorophyta</taxon>
        <taxon>core chlorophytes</taxon>
        <taxon>Chlorophyceae</taxon>
        <taxon>CS clade</taxon>
        <taxon>Chlamydomonadales</taxon>
        <taxon>Volvocaceae</taxon>
        <taxon>Volvox</taxon>
    </lineage>
</organism>
<comment type="caution">
    <text evidence="1">The sequence shown here is derived from an EMBL/GenBank/DDBJ whole genome shotgun (WGS) entry which is preliminary data.</text>
</comment>
<evidence type="ECO:0000313" key="2">
    <source>
        <dbReference type="Proteomes" id="UP000747399"/>
    </source>
</evidence>
<sequence>MHTDSQSKLSEDICSAGTVQFFEALCAKPQKETAAINAQPERRVAVTFRQEKGDGQSTAQISPHHADELAAVVTALSKAAWGTHHHPSLRLPFLIPLIPGGPSPEISSFISHPLRL</sequence>
<name>A0A8J4BB19_9CHLO</name>
<keyword evidence="2" id="KW-1185">Reference proteome</keyword>
<dbReference type="Proteomes" id="UP000747399">
    <property type="component" value="Unassembled WGS sequence"/>
</dbReference>
<protein>
    <submittedName>
        <fullName evidence="1">Uncharacterized protein</fullName>
    </submittedName>
</protein>
<reference evidence="1" key="1">
    <citation type="journal article" date="2021" name="Proc. Natl. Acad. Sci. U.S.A.">
        <title>Three genomes in the algal genus Volvox reveal the fate of a haploid sex-determining region after a transition to homothallism.</title>
        <authorList>
            <person name="Yamamoto K."/>
            <person name="Hamaji T."/>
            <person name="Kawai-Toyooka H."/>
            <person name="Matsuzaki R."/>
            <person name="Takahashi F."/>
            <person name="Nishimura Y."/>
            <person name="Kawachi M."/>
            <person name="Noguchi H."/>
            <person name="Minakuchi Y."/>
            <person name="Umen J.G."/>
            <person name="Toyoda A."/>
            <person name="Nozaki H."/>
        </authorList>
    </citation>
    <scope>NUCLEOTIDE SEQUENCE</scope>
    <source>
        <strain evidence="1">NIES-3780</strain>
    </source>
</reference>
<dbReference type="AlphaFoldDB" id="A0A8J4BB19"/>
<dbReference type="EMBL" id="BNCO01000028">
    <property type="protein sequence ID" value="GIL57672.1"/>
    <property type="molecule type" value="Genomic_DNA"/>
</dbReference>
<proteinExistence type="predicted"/>
<gene>
    <name evidence="1" type="ORF">Vafri_12684</name>
</gene>
<evidence type="ECO:0000313" key="1">
    <source>
        <dbReference type="EMBL" id="GIL57672.1"/>
    </source>
</evidence>